<dbReference type="GO" id="GO:0012505">
    <property type="term" value="C:endomembrane system"/>
    <property type="evidence" value="ECO:0007669"/>
    <property type="project" value="TreeGrafter"/>
</dbReference>
<reference evidence="2 3" key="1">
    <citation type="submission" date="2019-03" db="EMBL/GenBank/DDBJ databases">
        <title>Freshwater and sediment microbial communities from various areas in North America, analyzing microbe dynamics in response to fracking.</title>
        <authorList>
            <person name="Lamendella R."/>
        </authorList>
    </citation>
    <scope>NUCLEOTIDE SEQUENCE [LARGE SCALE GENOMIC DNA]</scope>
    <source>
        <strain evidence="2 3">114D</strain>
    </source>
</reference>
<gene>
    <name evidence="2" type="ORF">DET52_103155</name>
</gene>
<organism evidence="2 3">
    <name type="scientific">Sunxiuqinia elliptica</name>
    <dbReference type="NCBI Taxonomy" id="655355"/>
    <lineage>
        <taxon>Bacteria</taxon>
        <taxon>Pseudomonadati</taxon>
        <taxon>Bacteroidota</taxon>
        <taxon>Bacteroidia</taxon>
        <taxon>Marinilabiliales</taxon>
        <taxon>Prolixibacteraceae</taxon>
        <taxon>Sunxiuqinia</taxon>
    </lineage>
</organism>
<evidence type="ECO:0000313" key="2">
    <source>
        <dbReference type="EMBL" id="TDO03214.1"/>
    </source>
</evidence>
<proteinExistence type="predicted"/>
<name>A0A4R6H5J5_9BACT</name>
<feature type="domain" description="Amidase" evidence="1">
    <location>
        <begin position="26"/>
        <end position="437"/>
    </location>
</feature>
<dbReference type="PANTHER" id="PTHR43372">
    <property type="entry name" value="FATTY-ACID AMIDE HYDROLASE"/>
    <property type="match status" value="1"/>
</dbReference>
<dbReference type="SUPFAM" id="SSF75304">
    <property type="entry name" value="Amidase signature (AS) enzymes"/>
    <property type="match status" value="1"/>
</dbReference>
<dbReference type="InterPro" id="IPR052739">
    <property type="entry name" value="FAAH2"/>
</dbReference>
<dbReference type="InterPro" id="IPR036928">
    <property type="entry name" value="AS_sf"/>
</dbReference>
<dbReference type="Proteomes" id="UP000294848">
    <property type="component" value="Unassembled WGS sequence"/>
</dbReference>
<protein>
    <submittedName>
        <fullName evidence="2">Amidase</fullName>
    </submittedName>
</protein>
<dbReference type="RefSeq" id="WP_133464588.1">
    <property type="nucleotide sequence ID" value="NZ_SNWI01000003.1"/>
</dbReference>
<sequence>MNDITSLSVRAIAQKIKTRELTSTAVVEAFLKRIAAVNPKLNAVVQLAGDQARKEAQRADEELAAGKCRGPLHGVPMTIKDSFDSAGLVSAGGTLGRANTIPKKDATVVARLKEHGAILLGKTNTSEFTLSYETANLVYGASNNPYDLTRIPGGSSGGAAAIVAAGGSPFDIGTDYGGSLRYPAHCCGLATLKPTSGRVPRTGHILPFGGVLDACQHVGPLTRSVEDLSLLFPLLAGPDGIDPGIIPAPIGDPEQVDIQALKVAYHVDNGIVAPSDETADAVRGAANLLADRGLLVEEERPAGVERTYEIMMGLLAADGGASIRRLLRDSGTTEHSIPWLKFASPTDFDSFDALMMDWAKFRSSMMAIFANFDVILCPVNALPAVHHGVLRDDLRAFSYSMSYNLTGFPVVVIRGGTSPEGLPIGIQIIAKPWHEEVALAVAAYLENALGPFDGPVL</sequence>
<dbReference type="OrthoDB" id="9811471at2"/>
<accession>A0A4R6H5J5</accession>
<dbReference type="Gene3D" id="3.90.1300.10">
    <property type="entry name" value="Amidase signature (AS) domain"/>
    <property type="match status" value="1"/>
</dbReference>
<dbReference type="InterPro" id="IPR023631">
    <property type="entry name" value="Amidase_dom"/>
</dbReference>
<dbReference type="AlphaFoldDB" id="A0A4R6H5J5"/>
<comment type="caution">
    <text evidence="2">The sequence shown here is derived from an EMBL/GenBank/DDBJ whole genome shotgun (WGS) entry which is preliminary data.</text>
</comment>
<dbReference type="PANTHER" id="PTHR43372:SF4">
    <property type="entry name" value="FATTY-ACID AMIDE HYDROLASE 2"/>
    <property type="match status" value="1"/>
</dbReference>
<dbReference type="Pfam" id="PF01425">
    <property type="entry name" value="Amidase"/>
    <property type="match status" value="1"/>
</dbReference>
<evidence type="ECO:0000313" key="3">
    <source>
        <dbReference type="Proteomes" id="UP000294848"/>
    </source>
</evidence>
<evidence type="ECO:0000259" key="1">
    <source>
        <dbReference type="Pfam" id="PF01425"/>
    </source>
</evidence>
<dbReference type="EMBL" id="SNWI01000003">
    <property type="protein sequence ID" value="TDO03214.1"/>
    <property type="molecule type" value="Genomic_DNA"/>
</dbReference>